<dbReference type="AlphaFoldDB" id="A0A224Y891"/>
<organism evidence="2">
    <name type="scientific">Rhipicephalus zambeziensis</name>
    <dbReference type="NCBI Taxonomy" id="60191"/>
    <lineage>
        <taxon>Eukaryota</taxon>
        <taxon>Metazoa</taxon>
        <taxon>Ecdysozoa</taxon>
        <taxon>Arthropoda</taxon>
        <taxon>Chelicerata</taxon>
        <taxon>Arachnida</taxon>
        <taxon>Acari</taxon>
        <taxon>Parasitiformes</taxon>
        <taxon>Ixodida</taxon>
        <taxon>Ixodoidea</taxon>
        <taxon>Ixodidae</taxon>
        <taxon>Rhipicephalinae</taxon>
        <taxon>Rhipicephalus</taxon>
        <taxon>Rhipicephalus</taxon>
    </lineage>
</organism>
<proteinExistence type="predicted"/>
<sequence length="97" mass="11142">MVDCNRCRLHLLFSFTAQGICYIFGVLSRAWEIHCGTFSMRKFKCCCLVLLFALRGEYAVKKKWCAGNLNLLPSSRFVGRQVVQFPYVNCVHVNTVD</sequence>
<keyword evidence="1" id="KW-0812">Transmembrane</keyword>
<name>A0A224Y891_9ACAR</name>
<protein>
    <submittedName>
        <fullName evidence="2">Uncharacterized protein</fullName>
    </submittedName>
</protein>
<evidence type="ECO:0000313" key="2">
    <source>
        <dbReference type="EMBL" id="MAA12975.1"/>
    </source>
</evidence>
<reference evidence="2" key="1">
    <citation type="journal article" date="2017" name="Parasit. Vectors">
        <title>Sialotranscriptomics of Rhipicephalus zambeziensis reveals intricate expression profiles of secretory proteins and suggests tight temporal transcriptional regulation during blood-feeding.</title>
        <authorList>
            <person name="de Castro M.H."/>
            <person name="de Klerk D."/>
            <person name="Pienaar R."/>
            <person name="Rees D.J.G."/>
            <person name="Mans B.J."/>
        </authorList>
    </citation>
    <scope>NUCLEOTIDE SEQUENCE</scope>
    <source>
        <tissue evidence="2">Salivary glands</tissue>
    </source>
</reference>
<evidence type="ECO:0000256" key="1">
    <source>
        <dbReference type="SAM" id="Phobius"/>
    </source>
</evidence>
<keyword evidence="1" id="KW-1133">Transmembrane helix</keyword>
<feature type="transmembrane region" description="Helical" evidence="1">
    <location>
        <begin position="12"/>
        <end position="31"/>
    </location>
</feature>
<accession>A0A224Y891</accession>
<keyword evidence="1" id="KW-0472">Membrane</keyword>
<dbReference type="EMBL" id="GFPF01001829">
    <property type="protein sequence ID" value="MAA12975.1"/>
    <property type="molecule type" value="Transcribed_RNA"/>
</dbReference>